<comment type="similarity">
    <text evidence="3 7">Belongs to the metallo-beta-lactamase superfamily. Glyoxalase II family.</text>
</comment>
<dbReference type="Gene3D" id="3.60.15.10">
    <property type="entry name" value="Ribonuclease Z/Hydroxyacylglutathione hydrolase-like"/>
    <property type="match status" value="1"/>
</dbReference>
<dbReference type="RefSeq" id="WP_165929071.1">
    <property type="nucleotide sequence ID" value="NZ_SMGR01000001.1"/>
</dbReference>
<dbReference type="AlphaFoldDB" id="A0A4V2Q3Q7"/>
<dbReference type="GO" id="GO:0004416">
    <property type="term" value="F:hydroxyacylglutathione hydrolase activity"/>
    <property type="evidence" value="ECO:0007669"/>
    <property type="project" value="UniProtKB-UniRule"/>
</dbReference>
<evidence type="ECO:0000256" key="7">
    <source>
        <dbReference type="HAMAP-Rule" id="MF_01374"/>
    </source>
</evidence>
<proteinExistence type="inferred from homology"/>
<feature type="binding site" evidence="7">
    <location>
        <position position="58"/>
    </location>
    <ligand>
        <name>Zn(2+)</name>
        <dbReference type="ChEBI" id="CHEBI:29105"/>
        <label>1</label>
    </ligand>
</feature>
<dbReference type="PANTHER" id="PTHR43705:SF1">
    <property type="entry name" value="HYDROXYACYLGLUTATHIONE HYDROLASE GLOB"/>
    <property type="match status" value="1"/>
</dbReference>
<dbReference type="PIRSF" id="PIRSF005457">
    <property type="entry name" value="Glx"/>
    <property type="match status" value="1"/>
</dbReference>
<feature type="binding site" evidence="7">
    <location>
        <position position="171"/>
    </location>
    <ligand>
        <name>Zn(2+)</name>
        <dbReference type="ChEBI" id="CHEBI:29105"/>
        <label>2</label>
    </ligand>
</feature>
<dbReference type="InterPro" id="IPR050110">
    <property type="entry name" value="Glyoxalase_II_hydrolase"/>
</dbReference>
<feature type="binding site" evidence="7">
    <location>
        <position position="114"/>
    </location>
    <ligand>
        <name>Zn(2+)</name>
        <dbReference type="ChEBI" id="CHEBI:29105"/>
        <label>1</label>
    </ligand>
</feature>
<dbReference type="InterPro" id="IPR036866">
    <property type="entry name" value="RibonucZ/Hydroxyglut_hydro"/>
</dbReference>
<evidence type="ECO:0000259" key="8">
    <source>
        <dbReference type="SMART" id="SM00849"/>
    </source>
</evidence>
<reference evidence="9 10" key="1">
    <citation type="submission" date="2019-03" db="EMBL/GenBank/DDBJ databases">
        <title>Genomic Encyclopedia of Archaeal and Bacterial Type Strains, Phase II (KMG-II): from individual species to whole genera.</title>
        <authorList>
            <person name="Goeker M."/>
        </authorList>
    </citation>
    <scope>NUCLEOTIDE SEQUENCE [LARGE SCALE GENOMIC DNA]</scope>
    <source>
        <strain evidence="9 10">DSM 26433</strain>
    </source>
</reference>
<dbReference type="GO" id="GO:0046872">
    <property type="term" value="F:metal ion binding"/>
    <property type="evidence" value="ECO:0007669"/>
    <property type="project" value="UniProtKB-KW"/>
</dbReference>
<evidence type="ECO:0000313" key="10">
    <source>
        <dbReference type="Proteomes" id="UP000295673"/>
    </source>
</evidence>
<dbReference type="NCBIfam" id="TIGR03413">
    <property type="entry name" value="GSH_gloB"/>
    <property type="match status" value="1"/>
</dbReference>
<dbReference type="CDD" id="cd07723">
    <property type="entry name" value="hydroxyacylglutathione_hydrolase_MBL-fold"/>
    <property type="match status" value="1"/>
</dbReference>
<feature type="binding site" evidence="7">
    <location>
        <position position="60"/>
    </location>
    <ligand>
        <name>Zn(2+)</name>
        <dbReference type="ChEBI" id="CHEBI:29105"/>
        <label>2</label>
    </ligand>
</feature>
<dbReference type="InterPro" id="IPR001279">
    <property type="entry name" value="Metallo-B-lactamas"/>
</dbReference>
<keyword evidence="6 7" id="KW-0862">Zinc</keyword>
<comment type="cofactor">
    <cofactor evidence="7">
        <name>Zn(2+)</name>
        <dbReference type="ChEBI" id="CHEBI:29105"/>
    </cofactor>
    <text evidence="7">Binds 2 Zn(2+) ions per subunit.</text>
</comment>
<dbReference type="EMBL" id="SMGR01000001">
    <property type="protein sequence ID" value="TCL08130.1"/>
    <property type="molecule type" value="Genomic_DNA"/>
</dbReference>
<dbReference type="InterPro" id="IPR035680">
    <property type="entry name" value="Clx_II_MBL"/>
</dbReference>
<dbReference type="SMART" id="SM00849">
    <property type="entry name" value="Lactamase_B"/>
    <property type="match status" value="1"/>
</dbReference>
<comment type="caution">
    <text evidence="9">The sequence shown here is derived from an EMBL/GenBank/DDBJ whole genome shotgun (WGS) entry which is preliminary data.</text>
</comment>
<protein>
    <recommendedName>
        <fullName evidence="7">Hydroxyacylglutathione hydrolase</fullName>
        <ecNumber evidence="7">3.1.2.6</ecNumber>
    </recommendedName>
    <alternativeName>
        <fullName evidence="7">Glyoxalase II</fullName>
        <shortName evidence="7">Glx II</shortName>
    </alternativeName>
</protein>
<dbReference type="InterPro" id="IPR032282">
    <property type="entry name" value="HAGH_C"/>
</dbReference>
<feature type="domain" description="Metallo-beta-lactamase" evidence="8">
    <location>
        <begin position="13"/>
        <end position="171"/>
    </location>
</feature>
<name>A0A4V2Q3Q7_9RHOB</name>
<dbReference type="SUPFAM" id="SSF56281">
    <property type="entry name" value="Metallo-hydrolase/oxidoreductase"/>
    <property type="match status" value="1"/>
</dbReference>
<keyword evidence="4 7" id="KW-0479">Metal-binding</keyword>
<evidence type="ECO:0000256" key="3">
    <source>
        <dbReference type="ARBA" id="ARBA00006759"/>
    </source>
</evidence>
<feature type="binding site" evidence="7">
    <location>
        <position position="133"/>
    </location>
    <ligand>
        <name>Zn(2+)</name>
        <dbReference type="ChEBI" id="CHEBI:29105"/>
        <label>2</label>
    </ligand>
</feature>
<dbReference type="InterPro" id="IPR017782">
    <property type="entry name" value="Hydroxyacylglutathione_Hdrlase"/>
</dbReference>
<comment type="catalytic activity">
    <reaction evidence="1 7">
        <text>an S-(2-hydroxyacyl)glutathione + H2O = a 2-hydroxy carboxylate + glutathione + H(+)</text>
        <dbReference type="Rhea" id="RHEA:21864"/>
        <dbReference type="ChEBI" id="CHEBI:15377"/>
        <dbReference type="ChEBI" id="CHEBI:15378"/>
        <dbReference type="ChEBI" id="CHEBI:57925"/>
        <dbReference type="ChEBI" id="CHEBI:58896"/>
        <dbReference type="ChEBI" id="CHEBI:71261"/>
        <dbReference type="EC" id="3.1.2.6"/>
    </reaction>
</comment>
<evidence type="ECO:0000256" key="1">
    <source>
        <dbReference type="ARBA" id="ARBA00001623"/>
    </source>
</evidence>
<dbReference type="GO" id="GO:0019243">
    <property type="term" value="P:methylglyoxal catabolic process to D-lactate via S-lactoyl-glutathione"/>
    <property type="evidence" value="ECO:0007669"/>
    <property type="project" value="UniProtKB-UniRule"/>
</dbReference>
<dbReference type="Pfam" id="PF16123">
    <property type="entry name" value="HAGH_C"/>
    <property type="match status" value="1"/>
</dbReference>
<evidence type="ECO:0000256" key="2">
    <source>
        <dbReference type="ARBA" id="ARBA00004963"/>
    </source>
</evidence>
<keyword evidence="10" id="KW-1185">Reference proteome</keyword>
<accession>A0A4V2Q3Q7</accession>
<comment type="pathway">
    <text evidence="2 7">Secondary metabolite metabolism; methylglyoxal degradation; (R)-lactate from methylglyoxal: step 2/2.</text>
</comment>
<dbReference type="Pfam" id="PF00753">
    <property type="entry name" value="Lactamase_B"/>
    <property type="match status" value="1"/>
</dbReference>
<dbReference type="EC" id="3.1.2.6" evidence="7"/>
<feature type="binding site" evidence="7">
    <location>
        <position position="56"/>
    </location>
    <ligand>
        <name>Zn(2+)</name>
        <dbReference type="ChEBI" id="CHEBI:29105"/>
        <label>1</label>
    </ligand>
</feature>
<evidence type="ECO:0000256" key="6">
    <source>
        <dbReference type="ARBA" id="ARBA00022833"/>
    </source>
</evidence>
<feature type="binding site" evidence="7">
    <location>
        <position position="133"/>
    </location>
    <ligand>
        <name>Zn(2+)</name>
        <dbReference type="ChEBI" id="CHEBI:29105"/>
        <label>1</label>
    </ligand>
</feature>
<sequence length="255" mass="27333">MPQTIVTIPCLADNYAFLIHDAASGDTALVDAPEPGPILEELANRGWRLSHVLLTHHHWDHVDGLAGILEKHPAKVVGASADAERLPPLDVSLSEGDTLIIGGEAAQIIDVSGHTMGHIAFYFPDTGVVFTADSLMALGCGRLFEGPPEVMFDSLAKLAALPPQTIVCSGHEYTESNAKFAITVDPDNPALKQRVEKIRADRAANIPTVPSILSDELATNPFLRGHDPSVQAAVGMQGADPVEVFAEIRRRKDNF</sequence>
<organism evidence="9 10">
    <name type="scientific">Shimia isoporae</name>
    <dbReference type="NCBI Taxonomy" id="647720"/>
    <lineage>
        <taxon>Bacteria</taxon>
        <taxon>Pseudomonadati</taxon>
        <taxon>Pseudomonadota</taxon>
        <taxon>Alphaproteobacteria</taxon>
        <taxon>Rhodobacterales</taxon>
        <taxon>Roseobacteraceae</taxon>
    </lineage>
</organism>
<comment type="function">
    <text evidence="7">Thiolesterase that catalyzes the hydrolysis of S-D-lactoyl-glutathione to form glutathione and D-lactic acid.</text>
</comment>
<keyword evidence="5 7" id="KW-0378">Hydrolase</keyword>
<dbReference type="UniPathway" id="UPA00619">
    <property type="reaction ID" value="UER00676"/>
</dbReference>
<evidence type="ECO:0000256" key="4">
    <source>
        <dbReference type="ARBA" id="ARBA00022723"/>
    </source>
</evidence>
<dbReference type="PANTHER" id="PTHR43705">
    <property type="entry name" value="HYDROXYACYLGLUTATHIONE HYDROLASE"/>
    <property type="match status" value="1"/>
</dbReference>
<evidence type="ECO:0000256" key="5">
    <source>
        <dbReference type="ARBA" id="ARBA00022801"/>
    </source>
</evidence>
<comment type="subunit">
    <text evidence="7">Monomer.</text>
</comment>
<evidence type="ECO:0000313" key="9">
    <source>
        <dbReference type="EMBL" id="TCL08130.1"/>
    </source>
</evidence>
<dbReference type="Proteomes" id="UP000295673">
    <property type="component" value="Unassembled WGS sequence"/>
</dbReference>
<gene>
    <name evidence="7" type="primary">gloB</name>
    <name evidence="9" type="ORF">BXY66_0163</name>
</gene>
<dbReference type="HAMAP" id="MF_01374">
    <property type="entry name" value="Glyoxalase_2"/>
    <property type="match status" value="1"/>
</dbReference>
<feature type="binding site" evidence="7">
    <location>
        <position position="61"/>
    </location>
    <ligand>
        <name>Zn(2+)</name>
        <dbReference type="ChEBI" id="CHEBI:29105"/>
        <label>2</label>
    </ligand>
</feature>